<dbReference type="AlphaFoldDB" id="A0A8S9Z016"/>
<dbReference type="GO" id="GO:0005085">
    <property type="term" value="F:guanyl-nucleotide exchange factor activity"/>
    <property type="evidence" value="ECO:0007669"/>
    <property type="project" value="InterPro"/>
</dbReference>
<organism evidence="1 2">
    <name type="scientific">Paragonimus skrjabini miyazakii</name>
    <dbReference type="NCBI Taxonomy" id="59628"/>
    <lineage>
        <taxon>Eukaryota</taxon>
        <taxon>Metazoa</taxon>
        <taxon>Spiralia</taxon>
        <taxon>Lophotrochozoa</taxon>
        <taxon>Platyhelminthes</taxon>
        <taxon>Trematoda</taxon>
        <taxon>Digenea</taxon>
        <taxon>Plagiorchiida</taxon>
        <taxon>Troglotremata</taxon>
        <taxon>Troglotrematidae</taxon>
        <taxon>Paragonimus</taxon>
    </lineage>
</organism>
<dbReference type="InterPro" id="IPR037587">
    <property type="entry name" value="LAMTOR2-like"/>
</dbReference>
<protein>
    <submittedName>
        <fullName evidence="1">Uncharacterized protein</fullName>
    </submittedName>
</protein>
<dbReference type="GO" id="GO:0032008">
    <property type="term" value="P:positive regulation of TOR signaling"/>
    <property type="evidence" value="ECO:0007669"/>
    <property type="project" value="InterPro"/>
</dbReference>
<sequence>MALIISLRDPCQCVACTSLLKMYSPSLLLVVCTEHNPVNSSSGLQSQDTVQEIMLEFTEGRLMISKVASLLLCLHGTKEVPLGMLRAKANTLIQNLKEPLTELATS</sequence>
<evidence type="ECO:0000313" key="2">
    <source>
        <dbReference type="Proteomes" id="UP000822476"/>
    </source>
</evidence>
<comment type="caution">
    <text evidence="1">The sequence shown here is derived from an EMBL/GenBank/DDBJ whole genome shotgun (WGS) entry which is preliminary data.</text>
</comment>
<keyword evidence="2" id="KW-1185">Reference proteome</keyword>
<proteinExistence type="predicted"/>
<accession>A0A8S9Z016</accession>
<dbReference type="OrthoDB" id="271745at2759"/>
<dbReference type="Gene3D" id="3.30.450.30">
    <property type="entry name" value="Dynein light chain 2a, cytoplasmic"/>
    <property type="match status" value="1"/>
</dbReference>
<gene>
    <name evidence="1" type="ORF">EG68_03606</name>
</gene>
<evidence type="ECO:0000313" key="1">
    <source>
        <dbReference type="EMBL" id="KAF7258693.1"/>
    </source>
</evidence>
<dbReference type="PANTHER" id="PTHR13323">
    <property type="entry name" value="LATE ENDOSOMAL/LYSOSOMAL MP1 INTERACTING PROTEIN"/>
    <property type="match status" value="1"/>
</dbReference>
<name>A0A8S9Z016_9TREM</name>
<dbReference type="EMBL" id="JTDE01001580">
    <property type="protein sequence ID" value="KAF7258693.1"/>
    <property type="molecule type" value="Genomic_DNA"/>
</dbReference>
<dbReference type="SUPFAM" id="SSF103196">
    <property type="entry name" value="Roadblock/LC7 domain"/>
    <property type="match status" value="1"/>
</dbReference>
<dbReference type="Proteomes" id="UP000822476">
    <property type="component" value="Unassembled WGS sequence"/>
</dbReference>
<reference evidence="1" key="1">
    <citation type="submission" date="2019-07" db="EMBL/GenBank/DDBJ databases">
        <title>Annotation for the trematode Paragonimus miyazaki's.</title>
        <authorList>
            <person name="Choi Y.-J."/>
        </authorList>
    </citation>
    <scope>NUCLEOTIDE SEQUENCE</scope>
    <source>
        <strain evidence="1">Japan</strain>
    </source>
</reference>
<dbReference type="GO" id="GO:0060090">
    <property type="term" value="F:molecular adaptor activity"/>
    <property type="evidence" value="ECO:0007669"/>
    <property type="project" value="InterPro"/>
</dbReference>